<dbReference type="InterPro" id="IPR038051">
    <property type="entry name" value="XRCC4-like_N_sf"/>
</dbReference>
<dbReference type="PANTHER" id="PTHR28559:SF1">
    <property type="entry name" value="DNA REPAIR PROTEIN XRCC4"/>
    <property type="match status" value="1"/>
</dbReference>
<name>A0A2W1B9H3_HELAM</name>
<comment type="subcellular location">
    <subcellularLocation>
        <location evidence="1">Nucleus</location>
    </subcellularLocation>
</comment>
<dbReference type="GO" id="GO:0006310">
    <property type="term" value="P:DNA recombination"/>
    <property type="evidence" value="ECO:0007669"/>
    <property type="project" value="InterPro"/>
</dbReference>
<evidence type="ECO:0000256" key="2">
    <source>
        <dbReference type="ARBA" id="ARBA00022763"/>
    </source>
</evidence>
<evidence type="ECO:0000313" key="7">
    <source>
        <dbReference type="Proteomes" id="UP000249218"/>
    </source>
</evidence>
<keyword evidence="7" id="KW-1185">Reference proteome</keyword>
<dbReference type="GO" id="GO:0005958">
    <property type="term" value="C:DNA-dependent protein kinase-DNA ligase 4 complex"/>
    <property type="evidence" value="ECO:0007669"/>
    <property type="project" value="TreeGrafter"/>
</dbReference>
<evidence type="ECO:0000256" key="4">
    <source>
        <dbReference type="ARBA" id="ARBA00023242"/>
    </source>
</evidence>
<dbReference type="OrthoDB" id="8064436at2759"/>
<dbReference type="Gene3D" id="1.20.5.370">
    <property type="match status" value="1"/>
</dbReference>
<evidence type="ECO:0000256" key="3">
    <source>
        <dbReference type="ARBA" id="ARBA00023204"/>
    </source>
</evidence>
<dbReference type="GO" id="GO:0006303">
    <property type="term" value="P:double-strand break repair via nonhomologous end joining"/>
    <property type="evidence" value="ECO:0007669"/>
    <property type="project" value="TreeGrafter"/>
</dbReference>
<dbReference type="AlphaFoldDB" id="A0A2W1B9H3"/>
<evidence type="ECO:0000259" key="5">
    <source>
        <dbReference type="Pfam" id="PF06632"/>
    </source>
</evidence>
<keyword evidence="3" id="KW-0234">DNA repair</keyword>
<organism evidence="6 7">
    <name type="scientific">Helicoverpa armigera</name>
    <name type="common">Cotton bollworm</name>
    <name type="synonym">Heliothis armigera</name>
    <dbReference type="NCBI Taxonomy" id="29058"/>
    <lineage>
        <taxon>Eukaryota</taxon>
        <taxon>Metazoa</taxon>
        <taxon>Ecdysozoa</taxon>
        <taxon>Arthropoda</taxon>
        <taxon>Hexapoda</taxon>
        <taxon>Insecta</taxon>
        <taxon>Pterygota</taxon>
        <taxon>Neoptera</taxon>
        <taxon>Endopterygota</taxon>
        <taxon>Lepidoptera</taxon>
        <taxon>Glossata</taxon>
        <taxon>Ditrysia</taxon>
        <taxon>Noctuoidea</taxon>
        <taxon>Noctuidae</taxon>
        <taxon>Heliothinae</taxon>
        <taxon>Helicoverpa</taxon>
    </lineage>
</organism>
<dbReference type="GO" id="GO:0003677">
    <property type="term" value="F:DNA binding"/>
    <property type="evidence" value="ECO:0007669"/>
    <property type="project" value="InterPro"/>
</dbReference>
<accession>A0A2W1B9H3</accession>
<dbReference type="Gene3D" id="2.170.210.10">
    <property type="entry name" value="DNA double-strand break repair and VJ recombination XRCC4, N-terminal"/>
    <property type="match status" value="1"/>
</dbReference>
<gene>
    <name evidence="6" type="primary">HaOG212305</name>
    <name evidence="6" type="ORF">B5X24_HaOG212305</name>
</gene>
<dbReference type="Proteomes" id="UP000249218">
    <property type="component" value="Unassembled WGS sequence"/>
</dbReference>
<dbReference type="PANTHER" id="PTHR28559">
    <property type="entry name" value="DNA REPAIR PROTEIN XRCC4"/>
    <property type="match status" value="1"/>
</dbReference>
<dbReference type="InterPro" id="IPR010585">
    <property type="entry name" value="DNA_repair_prot_XRCC4"/>
</dbReference>
<dbReference type="SUPFAM" id="SSF58022">
    <property type="entry name" value="XRCC4, C-terminal oligomerization domain"/>
    <property type="match status" value="1"/>
</dbReference>
<dbReference type="InterPro" id="IPR053961">
    <property type="entry name" value="XRCC4_N"/>
</dbReference>
<dbReference type="GO" id="GO:0010165">
    <property type="term" value="P:response to X-ray"/>
    <property type="evidence" value="ECO:0007669"/>
    <property type="project" value="TreeGrafter"/>
</dbReference>
<dbReference type="InterPro" id="IPR014751">
    <property type="entry name" value="XRCC4-like_C"/>
</dbReference>
<dbReference type="Pfam" id="PF06632">
    <property type="entry name" value="XRCC4"/>
    <property type="match status" value="1"/>
</dbReference>
<keyword evidence="2" id="KW-0227">DNA damage</keyword>
<feature type="domain" description="XRCC4 N-terminal" evidence="5">
    <location>
        <begin position="77"/>
        <end position="155"/>
    </location>
</feature>
<dbReference type="EMBL" id="KZ150247">
    <property type="protein sequence ID" value="PZC71858.1"/>
    <property type="molecule type" value="Genomic_DNA"/>
</dbReference>
<keyword evidence="4" id="KW-0539">Nucleus</keyword>
<reference evidence="6 7" key="1">
    <citation type="journal article" date="2017" name="BMC Biol.">
        <title>Genomic innovations, transcriptional plasticity and gene loss underlying the evolution and divergence of two highly polyphagous and invasive Helicoverpa pest species.</title>
        <authorList>
            <person name="Pearce S.L."/>
            <person name="Clarke D.F."/>
            <person name="East P.D."/>
            <person name="Elfekih S."/>
            <person name="Gordon K.H."/>
            <person name="Jermiin L.S."/>
            <person name="McGaughran A."/>
            <person name="Oakeshott J.G."/>
            <person name="Papanikolaou A."/>
            <person name="Perera O.P."/>
            <person name="Rane R.V."/>
            <person name="Richards S."/>
            <person name="Tay W.T."/>
            <person name="Walsh T.K."/>
            <person name="Anderson A."/>
            <person name="Anderson C.J."/>
            <person name="Asgari S."/>
            <person name="Board P.G."/>
            <person name="Bretschneider A."/>
            <person name="Campbell P.M."/>
            <person name="Chertemps T."/>
            <person name="Christeller J.T."/>
            <person name="Coppin C.W."/>
            <person name="Downes S.J."/>
            <person name="Duan G."/>
            <person name="Farnsworth C.A."/>
            <person name="Good R.T."/>
            <person name="Han L.B."/>
            <person name="Han Y.C."/>
            <person name="Hatje K."/>
            <person name="Horne I."/>
            <person name="Huang Y.P."/>
            <person name="Hughes D.S."/>
            <person name="Jacquin-Joly E."/>
            <person name="James W."/>
            <person name="Jhangiani S."/>
            <person name="Kollmar M."/>
            <person name="Kuwar S.S."/>
            <person name="Li S."/>
            <person name="Liu N.Y."/>
            <person name="Maibeche M.T."/>
            <person name="Miller J.R."/>
            <person name="Montagne N."/>
            <person name="Perry T."/>
            <person name="Qu J."/>
            <person name="Song S.V."/>
            <person name="Sutton G.G."/>
            <person name="Vogel H."/>
            <person name="Walenz B.P."/>
            <person name="Xu W."/>
            <person name="Zhang H.J."/>
            <person name="Zou Z."/>
            <person name="Batterham P."/>
            <person name="Edwards O.R."/>
            <person name="Feyereisen R."/>
            <person name="Gibbs R.A."/>
            <person name="Heckel D.G."/>
            <person name="McGrath A."/>
            <person name="Robin C."/>
            <person name="Scherer S.E."/>
            <person name="Worley K.C."/>
            <person name="Wu Y.D."/>
        </authorList>
    </citation>
    <scope>NUCLEOTIDE SEQUENCE [LARGE SCALE GENOMIC DNA]</scope>
    <source>
        <strain evidence="6">Harm_GR_Male_#8</strain>
        <tissue evidence="6">Whole organism</tissue>
    </source>
</reference>
<protein>
    <recommendedName>
        <fullName evidence="5">XRCC4 N-terminal domain-containing protein</fullName>
    </recommendedName>
</protein>
<dbReference type="GO" id="GO:0032807">
    <property type="term" value="C:DNA ligase IV complex"/>
    <property type="evidence" value="ECO:0007669"/>
    <property type="project" value="TreeGrafter"/>
</dbReference>
<proteinExistence type="predicted"/>
<evidence type="ECO:0000313" key="6">
    <source>
        <dbReference type="EMBL" id="PZC71858.1"/>
    </source>
</evidence>
<sequence length="267" mass="31307">MLQFPKRFLTKLVHCHQNKLTKHQSAWKISGKCFIRSRVRCPGPAIQNYKVRNGKLLLMDLDEAITVTKLPIQGEICYLMIGWQSDSFEVYLFNKEKLWKGRFSPNRLLGFSRNLHMSEVAYFAAVKKCLSQPRDDYVYELKSGFFYWKRKIRGSIVIEGFLPMELDPAPKHAHPDLIEVLIALNKHMKQKVHTLKYRFQTIKSDYQKCLRDTEEFLNLKIEMEKALCDKFLSLLSVKKSKVNALKLNKAYLKDDEIIDLDIISKTD</sequence>
<evidence type="ECO:0000256" key="1">
    <source>
        <dbReference type="ARBA" id="ARBA00004123"/>
    </source>
</evidence>